<accession>A0A2W5A1B6</accession>
<comment type="caution">
    <text evidence="2">The sequence shown here is derived from an EMBL/GenBank/DDBJ whole genome shotgun (WGS) entry which is preliminary data.</text>
</comment>
<sequence length="359" mass="37444">MIVRKRASRCGAALLLAGCFFAATATPAATLYTTGQSPKASYLYSFDPATITNSVPTGSNDLMHDPVNNADLITTKVTGLAATDTALFAIAVTPDGFTSLYRYDRTTAGSANPTGTRSTLFDPTGPGEEVGLPLSGLTISGNMLYTLGRTAADQTYLYSYDLSTVGSDTPSGNTTLLYNPEGAGVPVGNELSDLTIVGSTLYILGWSPGGINYLYSYDLATVGSDAPVGTVSKLYNPEDASVIGIRLSSLEYFDGKFYSLGRDGAGTYLFNFSLATIMTDAPTGSVDLLRDPKDGGAPIGLQLNGLAIVGDSAPPVAPSVPEPASWALLVLGMGSVGTMMRHRLKLRQSPSDRPMQPGL</sequence>
<feature type="chain" id="PRO_5016116565" evidence="1">
    <location>
        <begin position="26"/>
        <end position="359"/>
    </location>
</feature>
<dbReference type="NCBIfam" id="TIGR02595">
    <property type="entry name" value="PEP_CTERM"/>
    <property type="match status" value="1"/>
</dbReference>
<dbReference type="SUPFAM" id="SSF75011">
    <property type="entry name" value="3-carboxy-cis,cis-mucoante lactonizing enzyme"/>
    <property type="match status" value="1"/>
</dbReference>
<gene>
    <name evidence="2" type="ORF">DI623_15265</name>
</gene>
<dbReference type="EMBL" id="QFNN01000146">
    <property type="protein sequence ID" value="PZO87157.1"/>
    <property type="molecule type" value="Genomic_DNA"/>
</dbReference>
<dbReference type="AlphaFoldDB" id="A0A2W5A1B6"/>
<dbReference type="InterPro" id="IPR013424">
    <property type="entry name" value="Ice-binding_C"/>
</dbReference>
<reference evidence="2 3" key="1">
    <citation type="submission" date="2017-08" db="EMBL/GenBank/DDBJ databases">
        <title>Infants hospitalized years apart are colonized by the same room-sourced microbial strains.</title>
        <authorList>
            <person name="Brooks B."/>
            <person name="Olm M.R."/>
            <person name="Firek B.A."/>
            <person name="Baker R."/>
            <person name="Thomas B.C."/>
            <person name="Morowitz M.J."/>
            <person name="Banfield J.F."/>
        </authorList>
    </citation>
    <scope>NUCLEOTIDE SEQUENCE [LARGE SCALE GENOMIC DNA]</scope>
    <source>
        <strain evidence="2">S2_018_000_R2_101</strain>
    </source>
</reference>
<evidence type="ECO:0000313" key="2">
    <source>
        <dbReference type="EMBL" id="PZO87157.1"/>
    </source>
</evidence>
<dbReference type="Proteomes" id="UP000249066">
    <property type="component" value="Unassembled WGS sequence"/>
</dbReference>
<name>A0A2W5A1B6_9SPHN</name>
<dbReference type="NCBIfam" id="NF035944">
    <property type="entry name" value="PEPxxWA-CTERM"/>
    <property type="match status" value="1"/>
</dbReference>
<evidence type="ECO:0000256" key="1">
    <source>
        <dbReference type="SAM" id="SignalP"/>
    </source>
</evidence>
<organism evidence="2 3">
    <name type="scientific">Sphingomonas sanxanigenens</name>
    <dbReference type="NCBI Taxonomy" id="397260"/>
    <lineage>
        <taxon>Bacteria</taxon>
        <taxon>Pseudomonadati</taxon>
        <taxon>Pseudomonadota</taxon>
        <taxon>Alphaproteobacteria</taxon>
        <taxon>Sphingomonadales</taxon>
        <taxon>Sphingomonadaceae</taxon>
        <taxon>Sphingomonas</taxon>
    </lineage>
</organism>
<evidence type="ECO:0000313" key="3">
    <source>
        <dbReference type="Proteomes" id="UP000249066"/>
    </source>
</evidence>
<protein>
    <submittedName>
        <fullName evidence="2">Uncharacterized protein</fullName>
    </submittedName>
</protein>
<keyword evidence="1" id="KW-0732">Signal</keyword>
<feature type="signal peptide" evidence="1">
    <location>
        <begin position="1"/>
        <end position="25"/>
    </location>
</feature>
<proteinExistence type="predicted"/>